<keyword evidence="10 15" id="KW-0630">Potassium</keyword>
<keyword evidence="12 15" id="KW-1133">Transmembrane helix</keyword>
<dbReference type="InterPro" id="IPR018303">
    <property type="entry name" value="ATPase_P-typ_P_site"/>
</dbReference>
<dbReference type="SFLD" id="SFLDS00003">
    <property type="entry name" value="Haloacid_Dehalogenase"/>
    <property type="match status" value="1"/>
</dbReference>
<keyword evidence="9 15" id="KW-0067">ATP-binding</keyword>
<organism evidence="18 19">
    <name type="scientific">Ostreococcus lucimarinus (strain CCE9901)</name>
    <dbReference type="NCBI Taxonomy" id="436017"/>
    <lineage>
        <taxon>Eukaryota</taxon>
        <taxon>Viridiplantae</taxon>
        <taxon>Chlorophyta</taxon>
        <taxon>Mamiellophyceae</taxon>
        <taxon>Mamiellales</taxon>
        <taxon>Bathycoccaceae</taxon>
        <taxon>Ostreococcus</taxon>
    </lineage>
</organism>
<dbReference type="GO" id="GO:1990573">
    <property type="term" value="P:potassium ion import across plasma membrane"/>
    <property type="evidence" value="ECO:0007669"/>
    <property type="project" value="TreeGrafter"/>
</dbReference>
<keyword evidence="13 15" id="KW-0406">Ion transport</keyword>
<keyword evidence="5 15" id="KW-0633">Potassium transport</keyword>
<dbReference type="SUPFAM" id="SSF81665">
    <property type="entry name" value="Calcium ATPase, transmembrane domain M"/>
    <property type="match status" value="1"/>
</dbReference>
<dbReference type="Pfam" id="PF00689">
    <property type="entry name" value="Cation_ATPase_C"/>
    <property type="match status" value="1"/>
</dbReference>
<keyword evidence="4" id="KW-1003">Cell membrane</keyword>
<dbReference type="Gene3D" id="2.70.150.10">
    <property type="entry name" value="Calcium-transporting ATPase, cytoplasmic transduction domain A"/>
    <property type="match status" value="1"/>
</dbReference>
<dbReference type="InterPro" id="IPR059000">
    <property type="entry name" value="ATPase_P-type_domA"/>
</dbReference>
<keyword evidence="7 15" id="KW-0812">Transmembrane</keyword>
<dbReference type="eggNOG" id="KOG0203">
    <property type="taxonomic scope" value="Eukaryota"/>
</dbReference>
<dbReference type="RefSeq" id="XP_001415408.1">
    <property type="nucleotide sequence ID" value="XM_001415371.1"/>
</dbReference>
<dbReference type="GO" id="GO:0046872">
    <property type="term" value="F:metal ion binding"/>
    <property type="evidence" value="ECO:0007669"/>
    <property type="project" value="UniProtKB-KW"/>
</dbReference>
<comment type="similarity">
    <text evidence="2 15">Belongs to the cation transport ATPase (P-type) (TC 3.A.3) family. Type IIC subfamily.</text>
</comment>
<keyword evidence="11" id="KW-1278">Translocase</keyword>
<dbReference type="GeneID" id="4999638"/>
<evidence type="ECO:0000313" key="19">
    <source>
        <dbReference type="Proteomes" id="UP000001568"/>
    </source>
</evidence>
<dbReference type="PROSITE" id="PS00154">
    <property type="entry name" value="ATPASE_E1_E2"/>
    <property type="match status" value="1"/>
</dbReference>
<sequence>MSAAKAAAKAERAAALRKDVDFVEHTWAAEKLYAHFGCTLEDGLSNERVLENRAKYGENRLTPPEVTPWYIKFLMQFANFFALLLLGGGVLCFVGYAIDSEKDQTNLYLGVVLFTVVMITATFSFLQEAKSEAIMEGFKSMIPKKCKAIRGGKAVVIDAWELVPGDVVDLNDGDQVPADIRVMRSNELKVDNSSLTGESEPQDRTPELAVDSNGNIVTQPLESTNLCFYTTIINSGSGRGVVIGSGDRTVMGQIAGLATETSGEDSPISKEIKKFIQLISIVAITLGIVFFVVGLTNGTAIIQNVVFMIGIIVANVPEGLLATVTVSLALTAKRMHAKNVLVKNLEAVETLGSTTVIASDKTGTLTQNRMTVQHAWYDNKVISEPGQTPDGEPFYDQSSEAFQRLLQVATLCNNAEYLTKSEDGSFIDLKAEMMNPNFNILKQPATGDASEQGLLKLVQPLNDALDTRAKYPKLFEIKFNSTNKWQLSIHGQPGGRPPLLVLKGAPERVLAKCTSYFSNGKTSSKDAEFERTYTQSYEDLGGRGERVLGFAFKELSGFKNDFKFSQKPKPNFPIDDLTFVGLFSLIDPPREGVPEAVTKCNRARIKVYMVTGDHPITAAAIAKQVNIVSQENLDNGTACVVKGDDIRAWTEIEDPVAQRAKWDAALDHKQIVWARVSPAHKLLIVENCQRRGEIVAVTGDGVNDAPALKKGDIGIAMGIAGKDVSKEAADMILMDDNFASIVNGVEEGRLIFDNLKKSIAYTLSSNIPEIAPFLCYITAKIPSPLTTVLILCVDLGTDMVPAISMAYEEKEADIMDRPPRNAQTDRLVNFRLISFAYLQIGIIQALAGFFTYMLVLNDYGYTPSILMGNGLKWTKNSLLCTLNGDSITQPNVDYQTAALEYAQTAYFITIIIVQWADLMIAKTRKLSIFEQGMGNDFMNFGLIFETVLGATLCYTPIFNKVFGTRPLHVLHWFSGVPWSILIFTYDELRKSLIRSNPKGWLDRWTYW</sequence>
<evidence type="ECO:0000256" key="15">
    <source>
        <dbReference type="RuleBase" id="RU362084"/>
    </source>
</evidence>
<dbReference type="Pfam" id="PF00122">
    <property type="entry name" value="E1-E2_ATPase"/>
    <property type="match status" value="1"/>
</dbReference>
<evidence type="ECO:0000256" key="13">
    <source>
        <dbReference type="ARBA" id="ARBA00023065"/>
    </source>
</evidence>
<feature type="transmembrane region" description="Helical" evidence="15">
    <location>
        <begin position="108"/>
        <end position="126"/>
    </location>
</feature>
<dbReference type="Gene3D" id="3.40.50.1000">
    <property type="entry name" value="HAD superfamily/HAD-like"/>
    <property type="match status" value="1"/>
</dbReference>
<dbReference type="InterPro" id="IPR008250">
    <property type="entry name" value="ATPase_P-typ_transduc_dom_A_sf"/>
</dbReference>
<dbReference type="SMART" id="SM00831">
    <property type="entry name" value="Cation_ATPase_N"/>
    <property type="match status" value="1"/>
</dbReference>
<dbReference type="GO" id="GO:1902600">
    <property type="term" value="P:proton transmembrane transport"/>
    <property type="evidence" value="ECO:0007669"/>
    <property type="project" value="TreeGrafter"/>
</dbReference>
<dbReference type="Gramene" id="ABO93700">
    <property type="protein sequence ID" value="ABO93700"/>
    <property type="gene ID" value="OSTLU_48492"/>
</dbReference>
<evidence type="ECO:0000256" key="16">
    <source>
        <dbReference type="SAM" id="MobiDB-lite"/>
    </source>
</evidence>
<dbReference type="GO" id="GO:0005886">
    <property type="term" value="C:plasma membrane"/>
    <property type="evidence" value="ECO:0007669"/>
    <property type="project" value="UniProtKB-SubCell"/>
</dbReference>
<dbReference type="NCBIfam" id="TIGR01494">
    <property type="entry name" value="ATPase_P-type"/>
    <property type="match status" value="2"/>
</dbReference>
<name>A4RQL0_OSTLU</name>
<dbReference type="PANTHER" id="PTHR43294:SF21">
    <property type="entry name" value="CATION TRANSPORTING ATPASE"/>
    <property type="match status" value="1"/>
</dbReference>
<keyword evidence="8 15" id="KW-0547">Nucleotide-binding</keyword>
<dbReference type="KEGG" id="olu:OSTLU_48492"/>
<evidence type="ECO:0000256" key="7">
    <source>
        <dbReference type="ARBA" id="ARBA00022692"/>
    </source>
</evidence>
<dbReference type="InterPro" id="IPR023299">
    <property type="entry name" value="ATPase_P-typ_cyto_dom_N"/>
</dbReference>
<dbReference type="FunFam" id="1.20.1110.10:FF:000038">
    <property type="entry name" value="Sodium/potassium-transporting ATPase subunit alpha"/>
    <property type="match status" value="1"/>
</dbReference>
<dbReference type="HOGENOM" id="CLU_002360_3_3_1"/>
<dbReference type="PRINTS" id="PR00119">
    <property type="entry name" value="CATATPASE"/>
</dbReference>
<dbReference type="SFLD" id="SFLDF00027">
    <property type="entry name" value="p-type_atpase"/>
    <property type="match status" value="1"/>
</dbReference>
<feature type="transmembrane region" description="Helical" evidence="15">
    <location>
        <begin position="898"/>
        <end position="916"/>
    </location>
</feature>
<dbReference type="SUPFAM" id="SSF81653">
    <property type="entry name" value="Calcium ATPase, transduction domain A"/>
    <property type="match status" value="1"/>
</dbReference>
<dbReference type="FunFam" id="3.40.50.1000:FF:000083">
    <property type="entry name" value="Sodium/potassium-transporting ATPase subunit alpha"/>
    <property type="match status" value="1"/>
</dbReference>
<dbReference type="InterPro" id="IPR005775">
    <property type="entry name" value="P-type_ATPase_IIC"/>
</dbReference>
<evidence type="ECO:0000256" key="1">
    <source>
        <dbReference type="ARBA" id="ARBA00004651"/>
    </source>
</evidence>
<reference evidence="18 19" key="1">
    <citation type="journal article" date="2007" name="Proc. Natl. Acad. Sci. U.S.A.">
        <title>The tiny eukaryote Ostreococcus provides genomic insights into the paradox of plankton speciation.</title>
        <authorList>
            <person name="Palenik B."/>
            <person name="Grimwood J."/>
            <person name="Aerts A."/>
            <person name="Rouze P."/>
            <person name="Salamov A."/>
            <person name="Putnam N."/>
            <person name="Dupont C."/>
            <person name="Jorgensen R."/>
            <person name="Derelle E."/>
            <person name="Rombauts S."/>
            <person name="Zhou K."/>
            <person name="Otillar R."/>
            <person name="Merchant S.S."/>
            <person name="Podell S."/>
            <person name="Gaasterland T."/>
            <person name="Napoli C."/>
            <person name="Gendler K."/>
            <person name="Manuell A."/>
            <person name="Tai V."/>
            <person name="Vallon O."/>
            <person name="Piganeau G."/>
            <person name="Jancek S."/>
            <person name="Heijde M."/>
            <person name="Jabbari K."/>
            <person name="Bowler C."/>
            <person name="Lohr M."/>
            <person name="Robbens S."/>
            <person name="Werner G."/>
            <person name="Dubchak I."/>
            <person name="Pazour G.J."/>
            <person name="Ren Q."/>
            <person name="Paulsen I."/>
            <person name="Delwiche C."/>
            <person name="Schmutz J."/>
            <person name="Rokhsar D."/>
            <person name="Van de Peer Y."/>
            <person name="Moreau H."/>
            <person name="Grigoriev I.V."/>
        </authorList>
    </citation>
    <scope>NUCLEOTIDE SEQUENCE [LARGE SCALE GENOMIC DNA]</scope>
    <source>
        <strain evidence="18 19">CCE9901</strain>
    </source>
</reference>
<dbReference type="InterPro" id="IPR036412">
    <property type="entry name" value="HAD-like_sf"/>
</dbReference>
<evidence type="ECO:0000256" key="11">
    <source>
        <dbReference type="ARBA" id="ARBA00022967"/>
    </source>
</evidence>
<feature type="transmembrane region" description="Helical" evidence="15">
    <location>
        <begin position="301"/>
        <end position="330"/>
    </location>
</feature>
<dbReference type="NCBIfam" id="TIGR01106">
    <property type="entry name" value="ATPase-IIC_X-K"/>
    <property type="match status" value="1"/>
</dbReference>
<evidence type="ECO:0000256" key="4">
    <source>
        <dbReference type="ARBA" id="ARBA00022475"/>
    </source>
</evidence>
<evidence type="ECO:0000256" key="5">
    <source>
        <dbReference type="ARBA" id="ARBA00022538"/>
    </source>
</evidence>
<dbReference type="GO" id="GO:0005524">
    <property type="term" value="F:ATP binding"/>
    <property type="evidence" value="ECO:0007669"/>
    <property type="project" value="UniProtKB-KW"/>
</dbReference>
<dbReference type="Gene3D" id="1.20.1110.10">
    <property type="entry name" value="Calcium-transporting ATPase, transmembrane domain"/>
    <property type="match status" value="1"/>
</dbReference>
<dbReference type="GO" id="GO:0016887">
    <property type="term" value="F:ATP hydrolysis activity"/>
    <property type="evidence" value="ECO:0007669"/>
    <property type="project" value="InterPro"/>
</dbReference>
<keyword evidence="15" id="KW-0479">Metal-binding</keyword>
<evidence type="ECO:0000256" key="2">
    <source>
        <dbReference type="ARBA" id="ARBA00006934"/>
    </source>
</evidence>
<proteinExistence type="inferred from homology"/>
<evidence type="ECO:0000256" key="12">
    <source>
        <dbReference type="ARBA" id="ARBA00022989"/>
    </source>
</evidence>
<evidence type="ECO:0000256" key="10">
    <source>
        <dbReference type="ARBA" id="ARBA00022958"/>
    </source>
</evidence>
<dbReference type="InterPro" id="IPR023298">
    <property type="entry name" value="ATPase_P-typ_TM_dom_sf"/>
</dbReference>
<dbReference type="OMA" id="MFFLYMW"/>
<dbReference type="OrthoDB" id="158672at2759"/>
<dbReference type="PRINTS" id="PR00121">
    <property type="entry name" value="NAKATPASE"/>
</dbReference>
<dbReference type="GO" id="GO:0030007">
    <property type="term" value="P:intracellular potassium ion homeostasis"/>
    <property type="evidence" value="ECO:0007669"/>
    <property type="project" value="TreeGrafter"/>
</dbReference>
<evidence type="ECO:0000259" key="17">
    <source>
        <dbReference type="SMART" id="SM00831"/>
    </source>
</evidence>
<keyword evidence="14 15" id="KW-0472">Membrane</keyword>
<accession>A4RQL0</accession>
<keyword evidence="3 15" id="KW-0813">Transport</keyword>
<dbReference type="Pfam" id="PF00690">
    <property type="entry name" value="Cation_ATPase_N"/>
    <property type="match status" value="1"/>
</dbReference>
<dbReference type="InterPro" id="IPR006068">
    <property type="entry name" value="ATPase_P-typ_cation-transptr_C"/>
</dbReference>
<dbReference type="InterPro" id="IPR001757">
    <property type="entry name" value="P_typ_ATPase"/>
</dbReference>
<feature type="transmembrane region" description="Helical" evidence="15">
    <location>
        <begin position="77"/>
        <end position="96"/>
    </location>
</feature>
<keyword evidence="6" id="KW-0597">Phosphoprotein</keyword>
<dbReference type="InterPro" id="IPR050510">
    <property type="entry name" value="Cation_transp_ATPase_P-type"/>
</dbReference>
<dbReference type="PANTHER" id="PTHR43294">
    <property type="entry name" value="SODIUM/POTASSIUM-TRANSPORTING ATPASE SUBUNIT ALPHA"/>
    <property type="match status" value="1"/>
</dbReference>
<evidence type="ECO:0000313" key="18">
    <source>
        <dbReference type="EMBL" id="ABO93700.1"/>
    </source>
</evidence>
<feature type="region of interest" description="Disordered" evidence="16">
    <location>
        <begin position="191"/>
        <end position="210"/>
    </location>
</feature>
<evidence type="ECO:0000256" key="14">
    <source>
        <dbReference type="ARBA" id="ARBA00023136"/>
    </source>
</evidence>
<dbReference type="SUPFAM" id="SSF56784">
    <property type="entry name" value="HAD-like"/>
    <property type="match status" value="1"/>
</dbReference>
<dbReference type="GO" id="GO:0006883">
    <property type="term" value="P:intracellular sodium ion homeostasis"/>
    <property type="evidence" value="ECO:0007669"/>
    <property type="project" value="TreeGrafter"/>
</dbReference>
<dbReference type="InterPro" id="IPR004014">
    <property type="entry name" value="ATPase_P-typ_cation-transptr_N"/>
</dbReference>
<dbReference type="SFLD" id="SFLDG00002">
    <property type="entry name" value="C1.7:_P-type_atpase_like"/>
    <property type="match status" value="1"/>
</dbReference>
<dbReference type="GO" id="GO:0005391">
    <property type="term" value="F:P-type sodium:potassium-exchanging transporter activity"/>
    <property type="evidence" value="ECO:0007669"/>
    <property type="project" value="TreeGrafter"/>
</dbReference>
<dbReference type="GO" id="GO:0036376">
    <property type="term" value="P:sodium ion export across plasma membrane"/>
    <property type="evidence" value="ECO:0007669"/>
    <property type="project" value="TreeGrafter"/>
</dbReference>
<feature type="domain" description="Cation-transporting P-type ATPase N-terminal" evidence="17">
    <location>
        <begin position="23"/>
        <end position="97"/>
    </location>
</feature>
<feature type="transmembrane region" description="Helical" evidence="15">
    <location>
        <begin position="835"/>
        <end position="855"/>
    </location>
</feature>
<gene>
    <name evidence="18" type="ORF">OSTLU_48492</name>
</gene>
<evidence type="ECO:0000256" key="9">
    <source>
        <dbReference type="ARBA" id="ARBA00022840"/>
    </source>
</evidence>
<keyword evidence="19" id="KW-1185">Reference proteome</keyword>
<evidence type="ECO:0000256" key="3">
    <source>
        <dbReference type="ARBA" id="ARBA00022448"/>
    </source>
</evidence>
<feature type="transmembrane region" description="Helical" evidence="15">
    <location>
        <begin position="937"/>
        <end position="957"/>
    </location>
</feature>
<feature type="transmembrane region" description="Helical" evidence="15">
    <location>
        <begin position="275"/>
        <end position="295"/>
    </location>
</feature>
<dbReference type="EMBL" id="CP000581">
    <property type="protein sequence ID" value="ABO93700.1"/>
    <property type="molecule type" value="Genomic_DNA"/>
</dbReference>
<dbReference type="Pfam" id="PF13246">
    <property type="entry name" value="Cation_ATPase"/>
    <property type="match status" value="1"/>
</dbReference>
<dbReference type="InterPro" id="IPR044492">
    <property type="entry name" value="P_typ_ATPase_HD_dom"/>
</dbReference>
<dbReference type="InterPro" id="IPR023214">
    <property type="entry name" value="HAD_sf"/>
</dbReference>
<dbReference type="AlphaFoldDB" id="A4RQL0"/>
<dbReference type="Gene3D" id="3.40.1110.10">
    <property type="entry name" value="Calcium-transporting ATPase, cytoplasmic domain N"/>
    <property type="match status" value="1"/>
</dbReference>
<feature type="transmembrane region" description="Helical" evidence="15">
    <location>
        <begin position="969"/>
        <end position="988"/>
    </location>
</feature>
<evidence type="ECO:0000256" key="8">
    <source>
        <dbReference type="ARBA" id="ARBA00022741"/>
    </source>
</evidence>
<evidence type="ECO:0000256" key="6">
    <source>
        <dbReference type="ARBA" id="ARBA00022553"/>
    </source>
</evidence>
<protein>
    <recommendedName>
        <fullName evidence="15">Sodium/potassium-transporting ATPase subunit alpha</fullName>
    </recommendedName>
</protein>
<dbReference type="SUPFAM" id="SSF81660">
    <property type="entry name" value="Metal cation-transporting ATPase, ATP-binding domain N"/>
    <property type="match status" value="1"/>
</dbReference>
<comment type="subcellular location">
    <subcellularLocation>
        <location evidence="1 15">Cell membrane</location>
        <topology evidence="1 15">Multi-pass membrane protein</topology>
    </subcellularLocation>
</comment>
<dbReference type="Proteomes" id="UP000001568">
    <property type="component" value="Chromosome 1"/>
</dbReference>
<dbReference type="STRING" id="436017.A4RQL0"/>